<proteinExistence type="predicted"/>
<evidence type="ECO:0000313" key="1">
    <source>
        <dbReference type="EMBL" id="GEM43920.1"/>
    </source>
</evidence>
<evidence type="ECO:0000313" key="2">
    <source>
        <dbReference type="Proteomes" id="UP000321424"/>
    </source>
</evidence>
<keyword evidence="2" id="KW-1185">Reference proteome</keyword>
<name>A0A511MTM1_9NOCA</name>
<protein>
    <submittedName>
        <fullName evidence="1">Uncharacterized protein</fullName>
    </submittedName>
</protein>
<comment type="caution">
    <text evidence="1">The sequence shown here is derived from an EMBL/GenBank/DDBJ whole genome shotgun (WGS) entry which is preliminary data.</text>
</comment>
<reference evidence="1 2" key="1">
    <citation type="submission" date="2019-07" db="EMBL/GenBank/DDBJ databases">
        <title>Whole genome shotgun sequence of Nocardia ninae NBRC 108245.</title>
        <authorList>
            <person name="Hosoyama A."/>
            <person name="Uohara A."/>
            <person name="Ohji S."/>
            <person name="Ichikawa N."/>
        </authorList>
    </citation>
    <scope>NUCLEOTIDE SEQUENCE [LARGE SCALE GENOMIC DNA]</scope>
    <source>
        <strain evidence="1 2">NBRC 108245</strain>
    </source>
</reference>
<dbReference type="EMBL" id="BJXA01000121">
    <property type="protein sequence ID" value="GEM43920.1"/>
    <property type="molecule type" value="Genomic_DNA"/>
</dbReference>
<organism evidence="1 2">
    <name type="scientific">Nocardia ninae NBRC 108245</name>
    <dbReference type="NCBI Taxonomy" id="1210091"/>
    <lineage>
        <taxon>Bacteria</taxon>
        <taxon>Bacillati</taxon>
        <taxon>Actinomycetota</taxon>
        <taxon>Actinomycetes</taxon>
        <taxon>Mycobacteriales</taxon>
        <taxon>Nocardiaceae</taxon>
        <taxon>Nocardia</taxon>
    </lineage>
</organism>
<gene>
    <name evidence="1" type="ORF">NN4_84390</name>
</gene>
<dbReference type="AlphaFoldDB" id="A0A511MTM1"/>
<accession>A0A511MTM1</accession>
<sequence length="198" mass="20967">MGRLRCGRTALALDARAQTARRMASIAAVVALGIGINAAEPGHSHADLPQLPLPDLICQAGTQAEFGVVDNAVTGIYMGAYRNCTSPNGQYPQYVSWIITVDPINVNGCPQTRFFGSGTMTWVNRHTMNTEPGTVDFDVDLSSLSTIKIALKVTSGPLAGKTISALVVPSSTDLLLPCPNGGFGIRRMNFDGQGVFRS</sequence>
<dbReference type="Proteomes" id="UP000321424">
    <property type="component" value="Unassembled WGS sequence"/>
</dbReference>